<dbReference type="PANTHER" id="PTHR13142">
    <property type="entry name" value="INNER CENTROMERE PROTEIN"/>
    <property type="match status" value="1"/>
</dbReference>
<evidence type="ECO:0000256" key="5">
    <source>
        <dbReference type="ARBA" id="ARBA00022829"/>
    </source>
</evidence>
<dbReference type="GO" id="GO:0005819">
    <property type="term" value="C:spindle"/>
    <property type="evidence" value="ECO:0007669"/>
    <property type="project" value="UniProtKB-SubCell"/>
</dbReference>
<dbReference type="InterPro" id="IPR005635">
    <property type="entry name" value="Inner_centromere_prot_ARK-bd"/>
</dbReference>
<feature type="compositionally biased region" description="Basic and acidic residues" evidence="8">
    <location>
        <begin position="11"/>
        <end position="27"/>
    </location>
</feature>
<comment type="subcellular location">
    <subcellularLocation>
        <location evidence="2">Cytoplasm</location>
        <location evidence="2">Cytoskeleton</location>
        <location evidence="2">Spindle</location>
    </subcellularLocation>
    <subcellularLocation>
        <location evidence="1">Nucleus</location>
    </subcellularLocation>
</comment>
<feature type="compositionally biased region" description="Polar residues" evidence="8">
    <location>
        <begin position="155"/>
        <end position="174"/>
    </location>
</feature>
<keyword evidence="6" id="KW-0206">Cytoskeleton</keyword>
<feature type="compositionally biased region" description="Polar residues" evidence="8">
    <location>
        <begin position="509"/>
        <end position="518"/>
    </location>
</feature>
<feature type="compositionally biased region" description="Low complexity" evidence="8">
    <location>
        <begin position="427"/>
        <end position="445"/>
    </location>
</feature>
<dbReference type="EMBL" id="SWFS01000392">
    <property type="protein sequence ID" value="KAA8906680.1"/>
    <property type="molecule type" value="Genomic_DNA"/>
</dbReference>
<dbReference type="GO" id="GO:0007059">
    <property type="term" value="P:chromosome segregation"/>
    <property type="evidence" value="ECO:0007669"/>
    <property type="project" value="UniProtKB-KW"/>
</dbReference>
<keyword evidence="4" id="KW-0963">Cytoplasm</keyword>
<feature type="domain" description="Inner centromere protein ARK-binding" evidence="9">
    <location>
        <begin position="955"/>
        <end position="1006"/>
    </location>
</feature>
<feature type="compositionally biased region" description="Polar residues" evidence="8">
    <location>
        <begin position="576"/>
        <end position="588"/>
    </location>
</feature>
<keyword evidence="5" id="KW-0159">Chromosome partition</keyword>
<gene>
    <name evidence="10" type="ORF">TRICI_005103</name>
</gene>
<feature type="compositionally biased region" description="Acidic residues" evidence="8">
    <location>
        <begin position="72"/>
        <end position="81"/>
    </location>
</feature>
<keyword evidence="7" id="KW-0539">Nucleus</keyword>
<feature type="compositionally biased region" description="Basic and acidic residues" evidence="8">
    <location>
        <begin position="545"/>
        <end position="559"/>
    </location>
</feature>
<dbReference type="GO" id="GO:0005634">
    <property type="term" value="C:nucleus"/>
    <property type="evidence" value="ECO:0007669"/>
    <property type="project" value="UniProtKB-SubCell"/>
</dbReference>
<reference evidence="10" key="1">
    <citation type="journal article" date="2019" name="G3 (Bethesda)">
        <title>Genome Assemblies of Two Rare Opportunistic Yeast Pathogens: Diutina rugosa (syn. Candida rugosa) and Trichomonascus ciferrii (syn. Candida ciferrii).</title>
        <authorList>
            <person name="Mixao V."/>
            <person name="Saus E."/>
            <person name="Hansen A.P."/>
            <person name="Lass-Florl C."/>
            <person name="Gabaldon T."/>
        </authorList>
    </citation>
    <scope>NUCLEOTIDE SEQUENCE</scope>
    <source>
        <strain evidence="10">CBS 4856</strain>
    </source>
</reference>
<feature type="compositionally biased region" description="Polar residues" evidence="8">
    <location>
        <begin position="693"/>
        <end position="705"/>
    </location>
</feature>
<dbReference type="AlphaFoldDB" id="A0A642UW68"/>
<feature type="compositionally biased region" description="Polar residues" evidence="8">
    <location>
        <begin position="763"/>
        <end position="781"/>
    </location>
</feature>
<evidence type="ECO:0000256" key="4">
    <source>
        <dbReference type="ARBA" id="ARBA00022490"/>
    </source>
</evidence>
<feature type="compositionally biased region" description="Polar residues" evidence="8">
    <location>
        <begin position="806"/>
        <end position="818"/>
    </location>
</feature>
<feature type="compositionally biased region" description="Polar residues" evidence="8">
    <location>
        <begin position="659"/>
        <end position="686"/>
    </location>
</feature>
<name>A0A642UW68_9ASCO</name>
<sequence>MTSPPDLSVKSLDKVVNDDNKSIKNDVPEAEEDKEDNETHSKDDKEHENTYTDSANKDLGQGGAPKDHDADVEMSDPDEKDNEEKPTAADTPMATKIEQKEESGLYPNIAEADHEDLGAGPQKPTSSPQKTAANTPMEKRSTSQLHDGSEEENDSSFLAISQSIRRSQKASADNSRVDESFKRVSIASFHSANEEFNKSQNTPAEKKQSVVEPVEAVEEGKETDAKQEVGNYDGLASGEDNDDDGSDSDDDDARTVNRSTLGFAGLPAREPLTKKSFAKTPSSTLSQSARNKPFASISRMKNHPTSFESKMDGAAGNSSESIQEHEWLSTKLENTGSKDKENDEGSNGNPAYPVLDESSRLSVHYPEISKPSVVNSEPKDQEEQHVSTSTTMNSAKSLTSSPSKSGLPVHHSSSIRKDPEQQSKTEPSSPAKLPSKAPSSKQASPVRNASVNKSTTSTRGRSPPPASSPLKITVSPIRKEQNNPPKNPAPSQSSPLKRAAESPRIERLVNTSDNNQAAYSPGGSLMSLTAGVFRRAKQLLFDQEGDQKMENINESENRRPVTATKPAAMSRLMAPTASSSRHATSPSKDTNDYDSPLAEKKPGYIKSLYPDVPQRVASQNKANIQPTKTGNDASSSSNDPFNDDTSSSSKSTASRNKGVKSTSSKETLKSQQSSVSENKEQPSTANEVKESTNTKQGSNKLTKQALQYKKPPTTTSQSAKPVTIKVATSSQKEIEQQQKKKAQAQAQAQQQKQQPQQPSQIKTTSVNAGANSSLTQKSLSVTKPAGKPTPGGSTGLRKKEDEPTKSKQQGLSTATSKQDLNKPAVITAATKKRTSDQAFDAPTSNKAPRISSKTQPLKKPSQGNLMKTAMIQQAKANTPGPAGSGSVPQVEGVKFSNDKIRFAPNPSASTSQQPQRTIPTPQAKANIFRQMPTVSTQQAQSYSTPKPQESMELPEIMSESEDDDDGNVLKDWASTPELRNMLMNQQKVDPDAIFGPIPPLHMEEVFKNSRLSRFRPRSSSANWTGQDKLSQQEIERYAAQMGYKKD</sequence>
<dbReference type="Gene3D" id="6.10.250.2990">
    <property type="match status" value="1"/>
</dbReference>
<comment type="caution">
    <text evidence="10">The sequence shown here is derived from an EMBL/GenBank/DDBJ whole genome shotgun (WGS) entry which is preliminary data.</text>
</comment>
<proteinExistence type="inferred from homology"/>
<feature type="compositionally biased region" description="Acidic residues" evidence="8">
    <location>
        <begin position="239"/>
        <end position="252"/>
    </location>
</feature>
<dbReference type="VEuPathDB" id="FungiDB:TRICI_005103"/>
<evidence type="ECO:0000259" key="9">
    <source>
        <dbReference type="Pfam" id="PF03941"/>
    </source>
</evidence>
<dbReference type="PANTHER" id="PTHR13142:SF1">
    <property type="entry name" value="INNER CENTROMERE PROTEIN"/>
    <property type="match status" value="1"/>
</dbReference>
<comment type="similarity">
    <text evidence="3">Belongs to the INCENP family.</text>
</comment>
<feature type="compositionally biased region" description="Polar residues" evidence="8">
    <location>
        <begin position="842"/>
        <end position="866"/>
    </location>
</feature>
<feature type="compositionally biased region" description="Low complexity" evidence="8">
    <location>
        <begin position="394"/>
        <end position="408"/>
    </location>
</feature>
<feature type="region of interest" description="Disordered" evidence="8">
    <location>
        <begin position="545"/>
        <end position="866"/>
    </location>
</feature>
<organism evidence="10 11">
    <name type="scientific">Trichomonascus ciferrii</name>
    <dbReference type="NCBI Taxonomy" id="44093"/>
    <lineage>
        <taxon>Eukaryota</taxon>
        <taxon>Fungi</taxon>
        <taxon>Dikarya</taxon>
        <taxon>Ascomycota</taxon>
        <taxon>Saccharomycotina</taxon>
        <taxon>Dipodascomycetes</taxon>
        <taxon>Dipodascales</taxon>
        <taxon>Trichomonascaceae</taxon>
        <taxon>Trichomonascus</taxon>
        <taxon>Trichomonascus ciferrii complex</taxon>
    </lineage>
</organism>
<feature type="compositionally biased region" description="Basic and acidic residues" evidence="8">
    <location>
        <begin position="498"/>
        <end position="507"/>
    </location>
</feature>
<dbReference type="Proteomes" id="UP000761534">
    <property type="component" value="Unassembled WGS sequence"/>
</dbReference>
<feature type="compositionally biased region" description="Basic and acidic residues" evidence="8">
    <location>
        <begin position="37"/>
        <end position="50"/>
    </location>
</feature>
<feature type="compositionally biased region" description="Polar residues" evidence="8">
    <location>
        <begin position="279"/>
        <end position="290"/>
    </location>
</feature>
<feature type="compositionally biased region" description="Basic and acidic residues" evidence="8">
    <location>
        <begin position="218"/>
        <end position="227"/>
    </location>
</feature>
<feature type="compositionally biased region" description="Low complexity" evidence="8">
    <location>
        <begin position="743"/>
        <end position="762"/>
    </location>
</feature>
<evidence type="ECO:0000313" key="11">
    <source>
        <dbReference type="Proteomes" id="UP000761534"/>
    </source>
</evidence>
<feature type="compositionally biased region" description="Polar residues" evidence="8">
    <location>
        <begin position="616"/>
        <end position="644"/>
    </location>
</feature>
<protein>
    <recommendedName>
        <fullName evidence="9">Inner centromere protein ARK-binding domain-containing protein</fullName>
    </recommendedName>
</protein>
<feature type="compositionally biased region" description="Polar residues" evidence="8">
    <location>
        <begin position="123"/>
        <end position="134"/>
    </location>
</feature>
<dbReference type="Pfam" id="PF03941">
    <property type="entry name" value="INCENP_ARK-bind"/>
    <property type="match status" value="1"/>
</dbReference>
<feature type="compositionally biased region" description="Polar residues" evidence="8">
    <location>
        <begin position="447"/>
        <end position="460"/>
    </location>
</feature>
<evidence type="ECO:0000256" key="7">
    <source>
        <dbReference type="ARBA" id="ARBA00023242"/>
    </source>
</evidence>
<keyword evidence="11" id="KW-1185">Reference proteome</keyword>
<dbReference type="OrthoDB" id="6123at2759"/>
<feature type="region of interest" description="Disordered" evidence="8">
    <location>
        <begin position="192"/>
        <end position="525"/>
    </location>
</feature>
<evidence type="ECO:0000256" key="1">
    <source>
        <dbReference type="ARBA" id="ARBA00004123"/>
    </source>
</evidence>
<evidence type="ECO:0000256" key="3">
    <source>
        <dbReference type="ARBA" id="ARBA00010042"/>
    </source>
</evidence>
<evidence type="ECO:0000313" key="10">
    <source>
        <dbReference type="EMBL" id="KAA8906680.1"/>
    </source>
</evidence>
<feature type="compositionally biased region" description="Low complexity" evidence="8">
    <location>
        <begin position="645"/>
        <end position="654"/>
    </location>
</feature>
<evidence type="ECO:0000256" key="6">
    <source>
        <dbReference type="ARBA" id="ARBA00023212"/>
    </source>
</evidence>
<accession>A0A642UW68</accession>
<feature type="region of interest" description="Disordered" evidence="8">
    <location>
        <begin position="1"/>
        <end position="180"/>
    </location>
</feature>
<evidence type="ECO:0000256" key="2">
    <source>
        <dbReference type="ARBA" id="ARBA00004186"/>
    </source>
</evidence>
<evidence type="ECO:0000256" key="8">
    <source>
        <dbReference type="SAM" id="MobiDB-lite"/>
    </source>
</evidence>